<dbReference type="InterPro" id="IPR011990">
    <property type="entry name" value="TPR-like_helical_dom_sf"/>
</dbReference>
<dbReference type="InterPro" id="IPR039340">
    <property type="entry name" value="Tfc4/TFIIIC-102/Sfc4"/>
</dbReference>
<sequence>MSWNPPICHHCHASSTRFETTVPHGPPFAFGVGWICSVCRGRTLELCTVGPEPDDPSCCLNCGAAAVTASDEPRVPCRECGADHQLLVARVREHCGLPPCTEKIRALRASGLHRVAFNAVLLQLRANPDDPEALHTKAKLLVDVHRPEQALPLMRRVVSLGGSLDAQVDLGVALADSGHHQEAISIYERVLLADPHPPGRSVVLSNLGGCVSALGRPREAEGYHRRAIAADPEHPGPRWNLFANLQKQGRFADAIEVLEHLMELPSLDEDDREIMKALRSQLLNQLERN</sequence>
<evidence type="ECO:0000256" key="1">
    <source>
        <dbReference type="PROSITE-ProRule" id="PRU00339"/>
    </source>
</evidence>
<dbReference type="Pfam" id="PF13424">
    <property type="entry name" value="TPR_12"/>
    <property type="match status" value="1"/>
</dbReference>
<dbReference type="SMART" id="SM00028">
    <property type="entry name" value="TPR"/>
    <property type="match status" value="2"/>
</dbReference>
<dbReference type="RefSeq" id="WP_106094581.1">
    <property type="nucleotide sequence ID" value="NZ_PVNL01000142.1"/>
</dbReference>
<dbReference type="InterPro" id="IPR019734">
    <property type="entry name" value="TPR_rpt"/>
</dbReference>
<evidence type="ECO:0000313" key="3">
    <source>
        <dbReference type="Proteomes" id="UP000238823"/>
    </source>
</evidence>
<dbReference type="Proteomes" id="UP000238823">
    <property type="component" value="Unassembled WGS sequence"/>
</dbReference>
<accession>A0A2S9XN29</accession>
<dbReference type="EMBL" id="PVNL01000142">
    <property type="protein sequence ID" value="PRP94277.1"/>
    <property type="molecule type" value="Genomic_DNA"/>
</dbReference>
<proteinExistence type="predicted"/>
<protein>
    <submittedName>
        <fullName evidence="2">Tetratricopeptide repeat protein</fullName>
    </submittedName>
</protein>
<dbReference type="SUPFAM" id="SSF48452">
    <property type="entry name" value="TPR-like"/>
    <property type="match status" value="1"/>
</dbReference>
<reference evidence="2 3" key="1">
    <citation type="submission" date="2018-03" db="EMBL/GenBank/DDBJ databases">
        <title>Draft Genome Sequences of the Obligatory Marine Myxobacteria Enhygromyxa salina SWB007.</title>
        <authorList>
            <person name="Poehlein A."/>
            <person name="Moghaddam J.A."/>
            <person name="Harms H."/>
            <person name="Alanjari M."/>
            <person name="Koenig G.M."/>
            <person name="Daniel R."/>
            <person name="Schaeberle T.F."/>
        </authorList>
    </citation>
    <scope>NUCLEOTIDE SEQUENCE [LARGE SCALE GENOMIC DNA]</scope>
    <source>
        <strain evidence="2 3">SWB007</strain>
    </source>
</reference>
<dbReference type="Gene3D" id="1.25.40.10">
    <property type="entry name" value="Tetratricopeptide repeat domain"/>
    <property type="match status" value="2"/>
</dbReference>
<feature type="repeat" description="TPR" evidence="1">
    <location>
        <begin position="164"/>
        <end position="197"/>
    </location>
</feature>
<dbReference type="PANTHER" id="PTHR23082">
    <property type="entry name" value="TRANSCRIPTION INITIATION FACTOR IIIC TFIIIC , POLYPEPTIDE 3-RELATED"/>
    <property type="match status" value="1"/>
</dbReference>
<gene>
    <name evidence="2" type="ORF">ENSA7_78140</name>
</gene>
<comment type="caution">
    <text evidence="2">The sequence shown here is derived from an EMBL/GenBank/DDBJ whole genome shotgun (WGS) entry which is preliminary data.</text>
</comment>
<dbReference type="AlphaFoldDB" id="A0A2S9XN29"/>
<keyword evidence="1" id="KW-0802">TPR repeat</keyword>
<organism evidence="2 3">
    <name type="scientific">Enhygromyxa salina</name>
    <dbReference type="NCBI Taxonomy" id="215803"/>
    <lineage>
        <taxon>Bacteria</taxon>
        <taxon>Pseudomonadati</taxon>
        <taxon>Myxococcota</taxon>
        <taxon>Polyangia</taxon>
        <taxon>Nannocystales</taxon>
        <taxon>Nannocystaceae</taxon>
        <taxon>Enhygromyxa</taxon>
    </lineage>
</organism>
<dbReference type="GO" id="GO:0000127">
    <property type="term" value="C:transcription factor TFIIIC complex"/>
    <property type="evidence" value="ECO:0007669"/>
    <property type="project" value="TreeGrafter"/>
</dbReference>
<name>A0A2S9XN29_9BACT</name>
<dbReference type="OrthoDB" id="9814129at2"/>
<dbReference type="PANTHER" id="PTHR23082:SF0">
    <property type="entry name" value="GENERAL TRANSCRIPTION FACTOR 3C POLYPEPTIDE 3"/>
    <property type="match status" value="1"/>
</dbReference>
<evidence type="ECO:0000313" key="2">
    <source>
        <dbReference type="EMBL" id="PRP94277.1"/>
    </source>
</evidence>
<dbReference type="PROSITE" id="PS50005">
    <property type="entry name" value="TPR"/>
    <property type="match status" value="1"/>
</dbReference>
<dbReference type="GO" id="GO:0006383">
    <property type="term" value="P:transcription by RNA polymerase III"/>
    <property type="evidence" value="ECO:0007669"/>
    <property type="project" value="InterPro"/>
</dbReference>